<comment type="caution">
    <text evidence="6">The sequence shown here is derived from an EMBL/GenBank/DDBJ whole genome shotgun (WGS) entry which is preliminary data.</text>
</comment>
<dbReference type="GO" id="GO:0000976">
    <property type="term" value="F:transcription cis-regulatory region binding"/>
    <property type="evidence" value="ECO:0007669"/>
    <property type="project" value="TreeGrafter"/>
</dbReference>
<keyword evidence="3" id="KW-0238">DNA-binding</keyword>
<comment type="similarity">
    <text evidence="1">Belongs to the LysR transcriptional regulatory family.</text>
</comment>
<sequence>MDPILMTFSLEQLTAFVTVYEKGSFSDAAIQLNKHRTTIGQVITNLEDQLAITLFERQGRSTIPTKDGDLLYRFAKLTVEQAKSFEKVSTSLAFGEFEEITIGYSSFIPVALLKKLRKNLADAFPLLRVNLRVMSANDAKQAIIEDRVQIGLVNADNRSAMTSLDATFLNTLSFSAYVGAGHELLDIPKTHRLESLRTHTQLVLESFFQDEASDKVIVSSNYEVISDMQLLLSILSEGIGWALIPVVVAKQAQQELELIELEFDQLKDDMRFPVALWFPHSKPIQNIKQVVVATIDDFIEQHRIIRTGTIPR</sequence>
<keyword evidence="7" id="KW-1185">Reference proteome</keyword>
<keyword evidence="2" id="KW-0805">Transcription regulation</keyword>
<evidence type="ECO:0000256" key="2">
    <source>
        <dbReference type="ARBA" id="ARBA00023015"/>
    </source>
</evidence>
<evidence type="ECO:0000256" key="3">
    <source>
        <dbReference type="ARBA" id="ARBA00023125"/>
    </source>
</evidence>
<dbReference type="AlphaFoldDB" id="A0AA37W0W5"/>
<dbReference type="SUPFAM" id="SSF46785">
    <property type="entry name" value="Winged helix' DNA-binding domain"/>
    <property type="match status" value="1"/>
</dbReference>
<dbReference type="CDD" id="cd05466">
    <property type="entry name" value="PBP2_LTTR_substrate"/>
    <property type="match status" value="1"/>
</dbReference>
<evidence type="ECO:0000256" key="1">
    <source>
        <dbReference type="ARBA" id="ARBA00009437"/>
    </source>
</evidence>
<reference evidence="6" key="2">
    <citation type="submission" date="2023-01" db="EMBL/GenBank/DDBJ databases">
        <title>Draft genome sequence of Paraferrimonas sedimenticola strain NBRC 101628.</title>
        <authorList>
            <person name="Sun Q."/>
            <person name="Mori K."/>
        </authorList>
    </citation>
    <scope>NUCLEOTIDE SEQUENCE</scope>
    <source>
        <strain evidence="6">NBRC 101628</strain>
    </source>
</reference>
<organism evidence="6 7">
    <name type="scientific">Paraferrimonas sedimenticola</name>
    <dbReference type="NCBI Taxonomy" id="375674"/>
    <lineage>
        <taxon>Bacteria</taxon>
        <taxon>Pseudomonadati</taxon>
        <taxon>Pseudomonadota</taxon>
        <taxon>Gammaproteobacteria</taxon>
        <taxon>Alteromonadales</taxon>
        <taxon>Ferrimonadaceae</taxon>
        <taxon>Paraferrimonas</taxon>
    </lineage>
</organism>
<dbReference type="PROSITE" id="PS50931">
    <property type="entry name" value="HTH_LYSR"/>
    <property type="match status" value="1"/>
</dbReference>
<accession>A0AA37W0W5</accession>
<dbReference type="InterPro" id="IPR036390">
    <property type="entry name" value="WH_DNA-bd_sf"/>
</dbReference>
<gene>
    <name evidence="6" type="ORF">GCM10007895_14540</name>
</gene>
<keyword evidence="4" id="KW-0804">Transcription</keyword>
<evidence type="ECO:0000259" key="5">
    <source>
        <dbReference type="PROSITE" id="PS50931"/>
    </source>
</evidence>
<dbReference type="InterPro" id="IPR000847">
    <property type="entry name" value="LysR_HTH_N"/>
</dbReference>
<proteinExistence type="inferred from homology"/>
<dbReference type="Pfam" id="PF00126">
    <property type="entry name" value="HTH_1"/>
    <property type="match status" value="1"/>
</dbReference>
<dbReference type="Pfam" id="PF03466">
    <property type="entry name" value="LysR_substrate"/>
    <property type="match status" value="1"/>
</dbReference>
<dbReference type="GO" id="GO:0003700">
    <property type="term" value="F:DNA-binding transcription factor activity"/>
    <property type="evidence" value="ECO:0007669"/>
    <property type="project" value="InterPro"/>
</dbReference>
<evidence type="ECO:0000313" key="6">
    <source>
        <dbReference type="EMBL" id="GLP96148.1"/>
    </source>
</evidence>
<dbReference type="Proteomes" id="UP001161422">
    <property type="component" value="Unassembled WGS sequence"/>
</dbReference>
<dbReference type="PANTHER" id="PTHR30126:SF91">
    <property type="entry name" value="LYSR FAMILY TRANSCRIPTIONAL REGULATOR"/>
    <property type="match status" value="1"/>
</dbReference>
<dbReference type="SUPFAM" id="SSF53850">
    <property type="entry name" value="Periplasmic binding protein-like II"/>
    <property type="match status" value="1"/>
</dbReference>
<dbReference type="PANTHER" id="PTHR30126">
    <property type="entry name" value="HTH-TYPE TRANSCRIPTIONAL REGULATOR"/>
    <property type="match status" value="1"/>
</dbReference>
<reference evidence="6" key="1">
    <citation type="journal article" date="2014" name="Int. J. Syst. Evol. Microbiol.">
        <title>Complete genome sequence of Corynebacterium casei LMG S-19264T (=DSM 44701T), isolated from a smear-ripened cheese.</title>
        <authorList>
            <consortium name="US DOE Joint Genome Institute (JGI-PGF)"/>
            <person name="Walter F."/>
            <person name="Albersmeier A."/>
            <person name="Kalinowski J."/>
            <person name="Ruckert C."/>
        </authorList>
    </citation>
    <scope>NUCLEOTIDE SEQUENCE</scope>
    <source>
        <strain evidence="6">NBRC 101628</strain>
    </source>
</reference>
<evidence type="ECO:0000256" key="4">
    <source>
        <dbReference type="ARBA" id="ARBA00023163"/>
    </source>
</evidence>
<dbReference type="InterPro" id="IPR005119">
    <property type="entry name" value="LysR_subst-bd"/>
</dbReference>
<dbReference type="Gene3D" id="1.10.10.10">
    <property type="entry name" value="Winged helix-like DNA-binding domain superfamily/Winged helix DNA-binding domain"/>
    <property type="match status" value="1"/>
</dbReference>
<name>A0AA37W0W5_9GAMM</name>
<dbReference type="InterPro" id="IPR036388">
    <property type="entry name" value="WH-like_DNA-bd_sf"/>
</dbReference>
<protein>
    <submittedName>
        <fullName evidence="6">LysR family transcriptional regulator</fullName>
    </submittedName>
</protein>
<feature type="domain" description="HTH lysR-type" evidence="5">
    <location>
        <begin position="8"/>
        <end position="65"/>
    </location>
</feature>
<dbReference type="Gene3D" id="3.40.190.290">
    <property type="match status" value="1"/>
</dbReference>
<evidence type="ECO:0000313" key="7">
    <source>
        <dbReference type="Proteomes" id="UP001161422"/>
    </source>
</evidence>
<dbReference type="EMBL" id="BSNC01000004">
    <property type="protein sequence ID" value="GLP96148.1"/>
    <property type="molecule type" value="Genomic_DNA"/>
</dbReference>